<feature type="transmembrane region" description="Helical" evidence="1">
    <location>
        <begin position="100"/>
        <end position="116"/>
    </location>
</feature>
<comment type="caution">
    <text evidence="2">The sequence shown here is derived from an EMBL/GenBank/DDBJ whole genome shotgun (WGS) entry which is preliminary data.</text>
</comment>
<organism evidence="2 3">
    <name type="scientific">Phyllobacterium ifriqiyense</name>
    <dbReference type="NCBI Taxonomy" id="314238"/>
    <lineage>
        <taxon>Bacteria</taxon>
        <taxon>Pseudomonadati</taxon>
        <taxon>Pseudomonadota</taxon>
        <taxon>Alphaproteobacteria</taxon>
        <taxon>Hyphomicrobiales</taxon>
        <taxon>Phyllobacteriaceae</taxon>
        <taxon>Phyllobacterium</taxon>
    </lineage>
</organism>
<dbReference type="Proteomes" id="UP001237780">
    <property type="component" value="Unassembled WGS sequence"/>
</dbReference>
<feature type="transmembrane region" description="Helical" evidence="1">
    <location>
        <begin position="122"/>
        <end position="138"/>
    </location>
</feature>
<gene>
    <name evidence="2" type="ORF">QFZ34_002456</name>
</gene>
<keyword evidence="1" id="KW-1133">Transmembrane helix</keyword>
<sequence>MLKLLTPFLTSLAAGEIGLTLSRVKRSAIFLSIIGIFGAIGAVFLLVAAYIALSDRFGELRAALYIGGGAIAVAIILYIIMKISDAIIRKRQRDRAKTDTTALLTVAAIAAAPMLLRSRGLLMLALPVLAFGGLSMLGKKPKTRQRRRRDVSEELRD</sequence>
<evidence type="ECO:0000313" key="3">
    <source>
        <dbReference type="Proteomes" id="UP001237780"/>
    </source>
</evidence>
<feature type="transmembrane region" description="Helical" evidence="1">
    <location>
        <begin position="63"/>
        <end position="80"/>
    </location>
</feature>
<keyword evidence="1" id="KW-0812">Transmembrane</keyword>
<dbReference type="RefSeq" id="WP_307281072.1">
    <property type="nucleotide sequence ID" value="NZ_JAUSZT010000003.1"/>
</dbReference>
<evidence type="ECO:0000256" key="1">
    <source>
        <dbReference type="SAM" id="Phobius"/>
    </source>
</evidence>
<keyword evidence="3" id="KW-1185">Reference proteome</keyword>
<proteinExistence type="predicted"/>
<accession>A0ABU0S937</accession>
<evidence type="ECO:0000313" key="2">
    <source>
        <dbReference type="EMBL" id="MDQ0997274.1"/>
    </source>
</evidence>
<name>A0ABU0S937_9HYPH</name>
<reference evidence="2 3" key="1">
    <citation type="submission" date="2023-07" db="EMBL/GenBank/DDBJ databases">
        <title>Comparative genomics of wheat-associated soil bacteria to identify genetic determinants of phenazine resistance.</title>
        <authorList>
            <person name="Mouncey N."/>
        </authorList>
    </citation>
    <scope>NUCLEOTIDE SEQUENCE [LARGE SCALE GENOMIC DNA]</scope>
    <source>
        <strain evidence="2 3">W4I11</strain>
    </source>
</reference>
<dbReference type="InterPro" id="IPR036259">
    <property type="entry name" value="MFS_trans_sf"/>
</dbReference>
<dbReference type="EMBL" id="JAUSZT010000003">
    <property type="protein sequence ID" value="MDQ0997274.1"/>
    <property type="molecule type" value="Genomic_DNA"/>
</dbReference>
<keyword evidence="1" id="KW-0472">Membrane</keyword>
<dbReference type="SUPFAM" id="SSF103473">
    <property type="entry name" value="MFS general substrate transporter"/>
    <property type="match status" value="1"/>
</dbReference>
<protein>
    <submittedName>
        <fullName evidence="2">ATP/ADP translocase</fullName>
    </submittedName>
</protein>
<feature type="transmembrane region" description="Helical" evidence="1">
    <location>
        <begin position="28"/>
        <end position="51"/>
    </location>
</feature>